<organism evidence="1 2">
    <name type="scientific">Oceanipulchritudo coccoides</name>
    <dbReference type="NCBI Taxonomy" id="2706888"/>
    <lineage>
        <taxon>Bacteria</taxon>
        <taxon>Pseudomonadati</taxon>
        <taxon>Verrucomicrobiota</taxon>
        <taxon>Opitutia</taxon>
        <taxon>Puniceicoccales</taxon>
        <taxon>Oceanipulchritudinaceae</taxon>
        <taxon>Oceanipulchritudo</taxon>
    </lineage>
</organism>
<proteinExistence type="predicted"/>
<dbReference type="Proteomes" id="UP000478417">
    <property type="component" value="Unassembled WGS sequence"/>
</dbReference>
<dbReference type="EMBL" id="JAAGNX010000002">
    <property type="protein sequence ID" value="NDV62775.1"/>
    <property type="molecule type" value="Genomic_DNA"/>
</dbReference>
<evidence type="ECO:0000313" key="1">
    <source>
        <dbReference type="EMBL" id="NDV62775.1"/>
    </source>
</evidence>
<reference evidence="1 2" key="1">
    <citation type="submission" date="2020-02" db="EMBL/GenBank/DDBJ databases">
        <title>Albibacoteraceae fam. nov., the first described family within the subdivision 4 Verrucomicrobia.</title>
        <authorList>
            <person name="Xi F."/>
        </authorList>
    </citation>
    <scope>NUCLEOTIDE SEQUENCE [LARGE SCALE GENOMIC DNA]</scope>
    <source>
        <strain evidence="1 2">CK1056</strain>
    </source>
</reference>
<accession>A0A6B2M4K9</accession>
<dbReference type="AlphaFoldDB" id="A0A6B2M4K9"/>
<sequence length="181" mass="19917">MILFFFVPSWQKAAVEEVLSHDQARRWQIGTVGLGPVRVEASDIFVLEGPVGIEVASLQVDGPFWLSPASGVIEIESGHIKGFNLDASRLRVGDLTSEDWQTFLKRISTDASFWEERTGLVLQKLAATGWDVSMTEVLLEGSVLMPGNTVVPVSMKIIQADSRGRALPRIKLLSSEPRQSL</sequence>
<name>A0A6B2M4K9_9BACT</name>
<evidence type="ECO:0000313" key="2">
    <source>
        <dbReference type="Proteomes" id="UP000478417"/>
    </source>
</evidence>
<comment type="caution">
    <text evidence="1">The sequence shown here is derived from an EMBL/GenBank/DDBJ whole genome shotgun (WGS) entry which is preliminary data.</text>
</comment>
<gene>
    <name evidence="1" type="ORF">G0Q06_09960</name>
</gene>
<protein>
    <submittedName>
        <fullName evidence="1">Uncharacterized protein</fullName>
    </submittedName>
</protein>
<keyword evidence="2" id="KW-1185">Reference proteome</keyword>